<evidence type="ECO:0000313" key="2">
    <source>
        <dbReference type="Proteomes" id="UP001235939"/>
    </source>
</evidence>
<organism evidence="1 2">
    <name type="scientific">Cordylochernes scorpioides</name>
    <dbReference type="NCBI Taxonomy" id="51811"/>
    <lineage>
        <taxon>Eukaryota</taxon>
        <taxon>Metazoa</taxon>
        <taxon>Ecdysozoa</taxon>
        <taxon>Arthropoda</taxon>
        <taxon>Chelicerata</taxon>
        <taxon>Arachnida</taxon>
        <taxon>Pseudoscorpiones</taxon>
        <taxon>Cheliferoidea</taxon>
        <taxon>Chernetidae</taxon>
        <taxon>Cordylochernes</taxon>
    </lineage>
</organism>
<dbReference type="PANTHER" id="PTHR46114">
    <property type="entry name" value="APPLE DOMAIN-CONTAINING PROTEIN"/>
    <property type="match status" value="1"/>
</dbReference>
<name>A0ABY6KNS4_9ARAC</name>
<dbReference type="Proteomes" id="UP001235939">
    <property type="component" value="Chromosome 07"/>
</dbReference>
<gene>
    <name evidence="1" type="ORF">LAZ67_7000978</name>
</gene>
<proteinExistence type="predicted"/>
<evidence type="ECO:0000313" key="1">
    <source>
        <dbReference type="EMBL" id="UYV69856.1"/>
    </source>
</evidence>
<protein>
    <submittedName>
        <fullName evidence="1">Uncharacterized protein</fullName>
    </submittedName>
</protein>
<dbReference type="EMBL" id="CP092869">
    <property type="protein sequence ID" value="UYV69856.1"/>
    <property type="molecule type" value="Genomic_DNA"/>
</dbReference>
<dbReference type="PANTHER" id="PTHR46114:SF2">
    <property type="entry name" value="CULLIN N-TERMINAL DOMAIN-CONTAINING PROTEIN"/>
    <property type="match status" value="1"/>
</dbReference>
<sequence length="373" mass="42672">MTSFLAKNGTHILLQPPYFPDIAPNDFFLFPKLKAVLKGRHFDTRDDIIEKSPLALKSIPKEAYKNCFDNWEKRWRWCQATFWHLGDKNENLQEMYTEDHLLEGLKEDDQGRKVAARVGWEREYVVMTYGKIYPGQVGRALANLTKYLKNFVKAMDRNASGFAYLKEKISSISEAKIKEGIFVGPQIRELQQDGNFQNSLNEVEAAAWNSFRNVCKNFLGSVKVENYRDIVNDLLLSYKALGCNMSLKIHFLHSHLDFFPDNLGAVSDEHGERFHQAISSMEKRYQADARRAPLDSPQSWKFTTVCILVSTAAGCDIPVWAPSHSPFFSRAWGRDLQTSLDSSPLNWCRLDSLLAISVVTSTMSRSLVQYIHA</sequence>
<accession>A0ABY6KNS4</accession>
<dbReference type="InterPro" id="IPR036397">
    <property type="entry name" value="RNaseH_sf"/>
</dbReference>
<keyword evidence="2" id="KW-1185">Reference proteome</keyword>
<dbReference type="Gene3D" id="3.30.420.10">
    <property type="entry name" value="Ribonuclease H-like superfamily/Ribonuclease H"/>
    <property type="match status" value="1"/>
</dbReference>
<reference evidence="1 2" key="1">
    <citation type="submission" date="2022-01" db="EMBL/GenBank/DDBJ databases">
        <title>A chromosomal length assembly of Cordylochernes scorpioides.</title>
        <authorList>
            <person name="Zeh D."/>
            <person name="Zeh J."/>
        </authorList>
    </citation>
    <scope>NUCLEOTIDE SEQUENCE [LARGE SCALE GENOMIC DNA]</scope>
    <source>
        <strain evidence="1">IN4F17</strain>
        <tissue evidence="1">Whole Body</tissue>
    </source>
</reference>